<evidence type="ECO:0000256" key="4">
    <source>
        <dbReference type="ARBA" id="ARBA00022989"/>
    </source>
</evidence>
<dbReference type="InterPro" id="IPR036259">
    <property type="entry name" value="MFS_trans_sf"/>
</dbReference>
<feature type="transmembrane region" description="Helical" evidence="6">
    <location>
        <begin position="35"/>
        <end position="58"/>
    </location>
</feature>
<evidence type="ECO:0000256" key="6">
    <source>
        <dbReference type="SAM" id="Phobius"/>
    </source>
</evidence>
<evidence type="ECO:0000256" key="3">
    <source>
        <dbReference type="ARBA" id="ARBA00022692"/>
    </source>
</evidence>
<evidence type="ECO:0000256" key="2">
    <source>
        <dbReference type="ARBA" id="ARBA00022448"/>
    </source>
</evidence>
<evidence type="ECO:0000313" key="9">
    <source>
        <dbReference type="WBParaSite" id="TTAC_0000242601-mRNA-1"/>
    </source>
</evidence>
<dbReference type="OrthoDB" id="419616at2759"/>
<keyword evidence="5 6" id="KW-0472">Membrane</keyword>
<dbReference type="Gene3D" id="1.20.1250.20">
    <property type="entry name" value="MFS general substrate transporter like domains"/>
    <property type="match status" value="1"/>
</dbReference>
<dbReference type="WBParaSite" id="TTAC_0000242601-mRNA-1">
    <property type="protein sequence ID" value="TTAC_0000242601-mRNA-1"/>
    <property type="gene ID" value="TTAC_0000242601"/>
</dbReference>
<evidence type="ECO:0000256" key="1">
    <source>
        <dbReference type="ARBA" id="ARBA00004141"/>
    </source>
</evidence>
<keyword evidence="3 6" id="KW-0812">Transmembrane</keyword>
<keyword evidence="8" id="KW-1185">Reference proteome</keyword>
<dbReference type="SUPFAM" id="SSF103473">
    <property type="entry name" value="MFS general substrate transporter"/>
    <property type="match status" value="1"/>
</dbReference>
<comment type="subcellular location">
    <subcellularLocation>
        <location evidence="1">Membrane</location>
        <topology evidence="1">Multi-pass membrane protein</topology>
    </subcellularLocation>
</comment>
<organism evidence="9">
    <name type="scientific">Hydatigena taeniaeformis</name>
    <name type="common">Feline tapeworm</name>
    <name type="synonym">Taenia taeniaeformis</name>
    <dbReference type="NCBI Taxonomy" id="6205"/>
    <lineage>
        <taxon>Eukaryota</taxon>
        <taxon>Metazoa</taxon>
        <taxon>Spiralia</taxon>
        <taxon>Lophotrochozoa</taxon>
        <taxon>Platyhelminthes</taxon>
        <taxon>Cestoda</taxon>
        <taxon>Eucestoda</taxon>
        <taxon>Cyclophyllidea</taxon>
        <taxon>Taeniidae</taxon>
        <taxon>Hydatigera</taxon>
    </lineage>
</organism>
<accession>A0A0R3WNT8</accession>
<evidence type="ECO:0000256" key="5">
    <source>
        <dbReference type="ARBA" id="ARBA00023136"/>
    </source>
</evidence>
<dbReference type="STRING" id="6205.A0A0R3WNT8"/>
<evidence type="ECO:0000313" key="7">
    <source>
        <dbReference type="EMBL" id="VDM19955.1"/>
    </source>
</evidence>
<keyword evidence="4 6" id="KW-1133">Transmembrane helix</keyword>
<keyword evidence="2" id="KW-0813">Transport</keyword>
<gene>
    <name evidence="7" type="ORF">TTAC_LOCUS2413</name>
</gene>
<dbReference type="GO" id="GO:0016020">
    <property type="term" value="C:membrane"/>
    <property type="evidence" value="ECO:0007669"/>
    <property type="project" value="UniProtKB-SubCell"/>
</dbReference>
<feature type="transmembrane region" description="Helical" evidence="6">
    <location>
        <begin position="79"/>
        <end position="98"/>
    </location>
</feature>
<dbReference type="PANTHER" id="PTHR23504">
    <property type="entry name" value="MAJOR FACILITATOR SUPERFAMILY DOMAIN-CONTAINING PROTEIN 10"/>
    <property type="match status" value="1"/>
</dbReference>
<dbReference type="EMBL" id="UYWX01001050">
    <property type="protein sequence ID" value="VDM19955.1"/>
    <property type="molecule type" value="Genomic_DNA"/>
</dbReference>
<reference evidence="7 8" key="2">
    <citation type="submission" date="2018-11" db="EMBL/GenBank/DDBJ databases">
        <authorList>
            <consortium name="Pathogen Informatics"/>
        </authorList>
    </citation>
    <scope>NUCLEOTIDE SEQUENCE [LARGE SCALE GENOMIC DNA]</scope>
</reference>
<name>A0A0R3WNT8_HYDTA</name>
<protein>
    <submittedName>
        <fullName evidence="9">MFS domain-containing protein</fullName>
    </submittedName>
</protein>
<proteinExistence type="predicted"/>
<dbReference type="AlphaFoldDB" id="A0A0R3WNT8"/>
<dbReference type="Proteomes" id="UP000274429">
    <property type="component" value="Unassembled WGS sequence"/>
</dbReference>
<sequence length="112" mass="11883">MGLLISCLGAKHTIIVGLAFEACQLAMFGFFSSAWILWSAGCVAGLGSITYPALSAFLSNHVKADQQGLTQGLLTGIRGLCGGLGPAVYGLIFFIFQVRHYYSLSLLKVLPI</sequence>
<dbReference type="PANTHER" id="PTHR23504:SF1">
    <property type="entry name" value="GH21943P-RELATED"/>
    <property type="match status" value="1"/>
</dbReference>
<reference evidence="9" key="1">
    <citation type="submission" date="2017-02" db="UniProtKB">
        <authorList>
            <consortium name="WormBaseParasite"/>
        </authorList>
    </citation>
    <scope>IDENTIFICATION</scope>
</reference>
<evidence type="ECO:0000313" key="8">
    <source>
        <dbReference type="Proteomes" id="UP000274429"/>
    </source>
</evidence>